<gene>
    <name evidence="2" type="ORF">V6N12_018042</name>
</gene>
<accession>A0ABR1ZIR6</accession>
<reference evidence="2 3" key="1">
    <citation type="journal article" date="2024" name="G3 (Bethesda)">
        <title>Genome assembly of Hibiscus sabdariffa L. provides insights into metabolisms of medicinal natural products.</title>
        <authorList>
            <person name="Kim T."/>
        </authorList>
    </citation>
    <scope>NUCLEOTIDE SEQUENCE [LARGE SCALE GENOMIC DNA]</scope>
    <source>
        <strain evidence="2">TK-2024</strain>
        <tissue evidence="2">Old leaves</tissue>
    </source>
</reference>
<keyword evidence="3" id="KW-1185">Reference proteome</keyword>
<evidence type="ECO:0000313" key="3">
    <source>
        <dbReference type="Proteomes" id="UP001472677"/>
    </source>
</evidence>
<evidence type="ECO:0000313" key="2">
    <source>
        <dbReference type="EMBL" id="KAK8480448.1"/>
    </source>
</evidence>
<evidence type="ECO:0000256" key="1">
    <source>
        <dbReference type="SAM" id="MobiDB-lite"/>
    </source>
</evidence>
<organism evidence="2 3">
    <name type="scientific">Hibiscus sabdariffa</name>
    <name type="common">roselle</name>
    <dbReference type="NCBI Taxonomy" id="183260"/>
    <lineage>
        <taxon>Eukaryota</taxon>
        <taxon>Viridiplantae</taxon>
        <taxon>Streptophyta</taxon>
        <taxon>Embryophyta</taxon>
        <taxon>Tracheophyta</taxon>
        <taxon>Spermatophyta</taxon>
        <taxon>Magnoliopsida</taxon>
        <taxon>eudicotyledons</taxon>
        <taxon>Gunneridae</taxon>
        <taxon>Pentapetalae</taxon>
        <taxon>rosids</taxon>
        <taxon>malvids</taxon>
        <taxon>Malvales</taxon>
        <taxon>Malvaceae</taxon>
        <taxon>Malvoideae</taxon>
        <taxon>Hibiscus</taxon>
    </lineage>
</organism>
<proteinExistence type="predicted"/>
<dbReference type="EMBL" id="JBBPBM010002049">
    <property type="protein sequence ID" value="KAK8480448.1"/>
    <property type="molecule type" value="Genomic_DNA"/>
</dbReference>
<protein>
    <submittedName>
        <fullName evidence="2">Uncharacterized protein</fullName>
    </submittedName>
</protein>
<feature type="region of interest" description="Disordered" evidence="1">
    <location>
        <begin position="1"/>
        <end position="23"/>
    </location>
</feature>
<dbReference type="Proteomes" id="UP001472677">
    <property type="component" value="Unassembled WGS sequence"/>
</dbReference>
<name>A0ABR1ZIR6_9ROSI</name>
<comment type="caution">
    <text evidence="2">The sequence shown here is derived from an EMBL/GenBank/DDBJ whole genome shotgun (WGS) entry which is preliminary data.</text>
</comment>
<sequence length="186" mass="21361">MAACDFVGENGRNKNEENPVRSTAMRKRMASENFDYNSSGDYLPLQPNLAALLEYKLCSLMNPLERRRKEAPPLHLSEVTLPRHHGQQQQSSSRLTLNLDSAIDSLSNYSFSDSGALNQYVSWEIPPIPISSNNHQINSSFYELYDMISWKILLGELIFRLEYFGCRELGKKGEKEKEKEIGRRWG</sequence>